<gene>
    <name evidence="2" type="ORF">D3Y57_01865</name>
</gene>
<dbReference type="InterPro" id="IPR032708">
    <property type="entry name" value="McjB_C"/>
</dbReference>
<sequence length="224" mass="24225">MRRAMTYILPPNLSVCDAGGQRVFLDVAADRYFALSPAIDATFRRLVDAAEPEPGDAGRLEGLVARGILCSAPGDARPGYCKAPRTPRSDRDSFPDSEPRRLMTLAAVAMLGRTIVDLRVRSLERVLASVTKAKRHTVATAVTGCAARHAVAFSHVDRLVSSLDRCLPRSIALARAMIADGIVPDLVLGVKLRPFEAHCWIQHDDLLVSDHLGAIAPFTPILVL</sequence>
<reference evidence="2 3" key="1">
    <citation type="submission" date="2018-09" db="EMBL/GenBank/DDBJ databases">
        <title>Sphingomonas peninsula sp. nov., isolated from fildes peninsula, Antarctic soil.</title>
        <authorList>
            <person name="Yingchao G."/>
        </authorList>
    </citation>
    <scope>NUCLEOTIDE SEQUENCE [LARGE SCALE GENOMIC DNA]</scope>
    <source>
        <strain evidence="2 3">YZ-8</strain>
        <plasmid evidence="2 3">unnamed1</plasmid>
    </source>
</reference>
<dbReference type="Pfam" id="PF13471">
    <property type="entry name" value="Transglut_core3"/>
    <property type="match status" value="1"/>
</dbReference>
<name>A0A494T625_SPHPE</name>
<dbReference type="NCBIfam" id="NF033537">
    <property type="entry name" value="lasso_biosyn_B2"/>
    <property type="match status" value="1"/>
</dbReference>
<dbReference type="AlphaFoldDB" id="A0A494T625"/>
<protein>
    <submittedName>
        <fullName evidence="2">Lasso peptide biosynthesis B2 protein</fullName>
    </submittedName>
</protein>
<evidence type="ECO:0000313" key="2">
    <source>
        <dbReference type="EMBL" id="AYJ84849.1"/>
    </source>
</evidence>
<accession>A0A494T625</accession>
<evidence type="ECO:0000259" key="1">
    <source>
        <dbReference type="Pfam" id="PF13471"/>
    </source>
</evidence>
<dbReference type="KEGG" id="spha:D3Y57_01865"/>
<geneLocation type="plasmid" evidence="2">
    <name>unnamed1</name>
</geneLocation>
<organism evidence="2 3">
    <name type="scientific">Sphingomonas paeninsulae</name>
    <dbReference type="NCBI Taxonomy" id="2319844"/>
    <lineage>
        <taxon>Bacteria</taxon>
        <taxon>Pseudomonadati</taxon>
        <taxon>Pseudomonadota</taxon>
        <taxon>Alphaproteobacteria</taxon>
        <taxon>Sphingomonadales</taxon>
        <taxon>Sphingomonadaceae</taxon>
        <taxon>Sphingomonas</taxon>
    </lineage>
</organism>
<keyword evidence="2" id="KW-0614">Plasmid</keyword>
<dbReference type="InterPro" id="IPR053521">
    <property type="entry name" value="McjB-like"/>
</dbReference>
<dbReference type="OrthoDB" id="119963at2"/>
<feature type="domain" description="Microcin J25-processing protein McjB C-terminal" evidence="1">
    <location>
        <begin position="118"/>
        <end position="222"/>
    </location>
</feature>
<proteinExistence type="predicted"/>
<keyword evidence="3" id="KW-1185">Reference proteome</keyword>
<dbReference type="EMBL" id="CP032828">
    <property type="protein sequence ID" value="AYJ84849.1"/>
    <property type="molecule type" value="Genomic_DNA"/>
</dbReference>
<evidence type="ECO:0000313" key="3">
    <source>
        <dbReference type="Proteomes" id="UP000276254"/>
    </source>
</evidence>
<dbReference type="Proteomes" id="UP000276254">
    <property type="component" value="Plasmid unnamed1"/>
</dbReference>